<dbReference type="PATRIC" id="fig|1495769.3.peg.243"/>
<evidence type="ECO:0000256" key="7">
    <source>
        <dbReference type="ARBA" id="ARBA00026021"/>
    </source>
</evidence>
<keyword evidence="14" id="KW-1185">Reference proteome</keyword>
<organism evidence="13 14">
    <name type="scientific">Candidatus Johnevansia muelleri</name>
    <dbReference type="NCBI Taxonomy" id="1495769"/>
    <lineage>
        <taxon>Bacteria</taxon>
        <taxon>Pseudomonadati</taxon>
        <taxon>Pseudomonadota</taxon>
        <taxon>Gammaproteobacteria</taxon>
        <taxon>Candidatus Johnevansiales</taxon>
        <taxon>Candidatus Johnevansiaceae</taxon>
        <taxon>Candidatus Johnevansia</taxon>
    </lineage>
</organism>
<name>A0A078KBL0_9GAMM</name>
<dbReference type="FunFam" id="1.10.10.1590:FF:000001">
    <property type="entry name" value="NADH-quinone oxidoreductase subunit E"/>
    <property type="match status" value="1"/>
</dbReference>
<dbReference type="InterPro" id="IPR041921">
    <property type="entry name" value="NuoE_N"/>
</dbReference>
<evidence type="ECO:0000256" key="4">
    <source>
        <dbReference type="ARBA" id="ARBA00022723"/>
    </source>
</evidence>
<dbReference type="HOGENOM" id="CLU_054362_2_0_6"/>
<keyword evidence="6 12" id="KW-0411">Iron-sulfur</keyword>
<dbReference type="GO" id="GO:0003954">
    <property type="term" value="F:NADH dehydrogenase activity"/>
    <property type="evidence" value="ECO:0007669"/>
    <property type="project" value="TreeGrafter"/>
</dbReference>
<keyword evidence="13" id="KW-0560">Oxidoreductase</keyword>
<dbReference type="FunFam" id="3.40.30.10:FF:000015">
    <property type="entry name" value="NADH-quinone oxidoreductase subunit E"/>
    <property type="match status" value="1"/>
</dbReference>
<evidence type="ECO:0000256" key="3">
    <source>
        <dbReference type="ARBA" id="ARBA00022714"/>
    </source>
</evidence>
<dbReference type="Gene3D" id="1.10.10.1590">
    <property type="entry name" value="NADH-quinone oxidoreductase subunit E"/>
    <property type="match status" value="1"/>
</dbReference>
<dbReference type="InterPro" id="IPR036249">
    <property type="entry name" value="Thioredoxin-like_sf"/>
</dbReference>
<evidence type="ECO:0000313" key="14">
    <source>
        <dbReference type="Proteomes" id="UP000032420"/>
    </source>
</evidence>
<keyword evidence="4 12" id="KW-0479">Metal-binding</keyword>
<dbReference type="SUPFAM" id="SSF52833">
    <property type="entry name" value="Thioredoxin-like"/>
    <property type="match status" value="1"/>
</dbReference>
<dbReference type="InterPro" id="IPR042128">
    <property type="entry name" value="NuoE_dom"/>
</dbReference>
<dbReference type="PANTHER" id="PTHR10371">
    <property type="entry name" value="NADH DEHYDROGENASE UBIQUINONE FLAVOPROTEIN 2, MITOCHONDRIAL"/>
    <property type="match status" value="1"/>
</dbReference>
<evidence type="ECO:0000256" key="11">
    <source>
        <dbReference type="ARBA" id="ARBA00047712"/>
    </source>
</evidence>
<dbReference type="Proteomes" id="UP000032420">
    <property type="component" value="Chromosome I"/>
</dbReference>
<proteinExistence type="inferred from homology"/>
<comment type="cofactor">
    <cofactor evidence="12">
        <name>[2Fe-2S] cluster</name>
        <dbReference type="ChEBI" id="CHEBI:190135"/>
    </cofactor>
    <text evidence="12">Binds 1 [2Fe-2S] cluster.</text>
</comment>
<feature type="binding site" evidence="12">
    <location>
        <position position="94"/>
    </location>
    <ligand>
        <name>[2Fe-2S] cluster</name>
        <dbReference type="ChEBI" id="CHEBI:190135"/>
    </ligand>
</feature>
<evidence type="ECO:0000256" key="9">
    <source>
        <dbReference type="ARBA" id="ARBA00032788"/>
    </source>
</evidence>
<evidence type="ECO:0000256" key="12">
    <source>
        <dbReference type="PIRSR" id="PIRSR000216-1"/>
    </source>
</evidence>
<sequence>MDNKNYLYNNVKSKERDEIISIIKNYEHPRAAIIEALKIVQKYRGWVPDNLIFFIAKLLNITTIDVEEVATFYSHIFRQKVGRNIILICDSITCYINGYKEIYNKLKLELKIVFGQTSPDKRFTLLPVCCLGNCDKSPTMMINKDTYNNINIKNIMNIIEMYK</sequence>
<dbReference type="PANTHER" id="PTHR10371:SF3">
    <property type="entry name" value="NADH DEHYDROGENASE [UBIQUINONE] FLAVOPROTEIN 2, MITOCHONDRIAL"/>
    <property type="match status" value="1"/>
</dbReference>
<dbReference type="EMBL" id="LM655252">
    <property type="protein sequence ID" value="CDZ16521.1"/>
    <property type="molecule type" value="Genomic_DNA"/>
</dbReference>
<protein>
    <recommendedName>
        <fullName evidence="2">NADH-quinone oxidoreductase subunit E</fullName>
    </recommendedName>
    <alternativeName>
        <fullName evidence="8">NADH dehydrogenase I subunit E</fullName>
    </alternativeName>
    <alternativeName>
        <fullName evidence="9">NDH-1 subunit E</fullName>
    </alternativeName>
</protein>
<evidence type="ECO:0000256" key="5">
    <source>
        <dbReference type="ARBA" id="ARBA00023004"/>
    </source>
</evidence>
<accession>A0A078KBL0</accession>
<dbReference type="CDD" id="cd03064">
    <property type="entry name" value="TRX_Fd_NuoE"/>
    <property type="match status" value="1"/>
</dbReference>
<dbReference type="Gene3D" id="3.40.30.10">
    <property type="entry name" value="Glutaredoxin"/>
    <property type="match status" value="1"/>
</dbReference>
<evidence type="ECO:0000256" key="1">
    <source>
        <dbReference type="ARBA" id="ARBA00010643"/>
    </source>
</evidence>
<dbReference type="GO" id="GO:0046872">
    <property type="term" value="F:metal ion binding"/>
    <property type="evidence" value="ECO:0007669"/>
    <property type="project" value="UniProtKB-KW"/>
</dbReference>
<comment type="catalytic activity">
    <reaction evidence="11">
        <text>a quinone + NADH + 5 H(+)(in) = a quinol + NAD(+) + 4 H(+)(out)</text>
        <dbReference type="Rhea" id="RHEA:57888"/>
        <dbReference type="ChEBI" id="CHEBI:15378"/>
        <dbReference type="ChEBI" id="CHEBI:24646"/>
        <dbReference type="ChEBI" id="CHEBI:57540"/>
        <dbReference type="ChEBI" id="CHEBI:57945"/>
        <dbReference type="ChEBI" id="CHEBI:132124"/>
    </reaction>
</comment>
<dbReference type="NCBIfam" id="TIGR01958">
    <property type="entry name" value="nuoE_fam"/>
    <property type="match status" value="1"/>
</dbReference>
<dbReference type="STRING" id="1495769.CEM_263"/>
<gene>
    <name evidence="13" type="primary">nuoE</name>
    <name evidence="13" type="ORF">CEM_263</name>
</gene>
<dbReference type="KEGG" id="eme:CEM_263"/>
<evidence type="ECO:0000313" key="13">
    <source>
        <dbReference type="EMBL" id="CDZ16521.1"/>
    </source>
</evidence>
<dbReference type="OrthoDB" id="9807941at2"/>
<dbReference type="GO" id="GO:0051537">
    <property type="term" value="F:2 iron, 2 sulfur cluster binding"/>
    <property type="evidence" value="ECO:0007669"/>
    <property type="project" value="UniProtKB-KW"/>
</dbReference>
<comment type="cofactor">
    <cofactor evidence="10">
        <name>[2Fe-2S] cluster</name>
        <dbReference type="ChEBI" id="CHEBI:190135"/>
    </cofactor>
</comment>
<reference evidence="14" key="1">
    <citation type="submission" date="2014-07" db="EMBL/GenBank/DDBJ databases">
        <authorList>
            <person name="Santos-Garcia D."/>
        </authorList>
    </citation>
    <scope>NUCLEOTIDE SEQUENCE [LARGE SCALE GENOMIC DNA]</scope>
</reference>
<dbReference type="InterPro" id="IPR002023">
    <property type="entry name" value="NuoE-like"/>
</dbReference>
<keyword evidence="5 12" id="KW-0408">Iron</keyword>
<feature type="binding site" evidence="12">
    <location>
        <position position="130"/>
    </location>
    <ligand>
        <name>[2Fe-2S] cluster</name>
        <dbReference type="ChEBI" id="CHEBI:190135"/>
    </ligand>
</feature>
<dbReference type="Pfam" id="PF01257">
    <property type="entry name" value="2Fe-2S_thioredx"/>
    <property type="match status" value="1"/>
</dbReference>
<evidence type="ECO:0000256" key="6">
    <source>
        <dbReference type="ARBA" id="ARBA00023014"/>
    </source>
</evidence>
<evidence type="ECO:0000256" key="2">
    <source>
        <dbReference type="ARBA" id="ARBA00019898"/>
    </source>
</evidence>
<comment type="subunit">
    <text evidence="7">Composed of 13 different subunits. Subunits NuoCD, E, F, and G constitute the peripheral sector of the complex.</text>
</comment>
<dbReference type="PIRSF" id="PIRSF000216">
    <property type="entry name" value="NADH_DH_24kDa"/>
    <property type="match status" value="1"/>
</dbReference>
<feature type="binding site" evidence="12">
    <location>
        <position position="134"/>
    </location>
    <ligand>
        <name>[2Fe-2S] cluster</name>
        <dbReference type="ChEBI" id="CHEBI:190135"/>
    </ligand>
</feature>
<keyword evidence="3 12" id="KW-0001">2Fe-2S</keyword>
<dbReference type="NCBIfam" id="NF005722">
    <property type="entry name" value="PRK07539.1-2"/>
    <property type="match status" value="1"/>
</dbReference>
<dbReference type="AlphaFoldDB" id="A0A078KBL0"/>
<comment type="similarity">
    <text evidence="1">Belongs to the complex I 24 kDa subunit family.</text>
</comment>
<evidence type="ECO:0000256" key="10">
    <source>
        <dbReference type="ARBA" id="ARBA00034078"/>
    </source>
</evidence>
<evidence type="ECO:0000256" key="8">
    <source>
        <dbReference type="ARBA" id="ARBA00031580"/>
    </source>
</evidence>
<feature type="binding site" evidence="12">
    <location>
        <position position="89"/>
    </location>
    <ligand>
        <name>[2Fe-2S] cluster</name>
        <dbReference type="ChEBI" id="CHEBI:190135"/>
    </ligand>
</feature>